<feature type="region of interest" description="Disordered" evidence="1">
    <location>
        <begin position="237"/>
        <end position="257"/>
    </location>
</feature>
<protein>
    <submittedName>
        <fullName evidence="2">Uncharacterized protein</fullName>
    </submittedName>
</protein>
<accession>A0A8K1FD02</accession>
<dbReference type="EMBL" id="SPLM01000145">
    <property type="protein sequence ID" value="TMW56369.1"/>
    <property type="molecule type" value="Genomic_DNA"/>
</dbReference>
<dbReference type="AlphaFoldDB" id="A0A8K1FD02"/>
<proteinExistence type="predicted"/>
<evidence type="ECO:0000313" key="3">
    <source>
        <dbReference type="Proteomes" id="UP000794436"/>
    </source>
</evidence>
<organism evidence="2 3">
    <name type="scientific">Pythium oligandrum</name>
    <name type="common">Mycoparasitic fungus</name>
    <dbReference type="NCBI Taxonomy" id="41045"/>
    <lineage>
        <taxon>Eukaryota</taxon>
        <taxon>Sar</taxon>
        <taxon>Stramenopiles</taxon>
        <taxon>Oomycota</taxon>
        <taxon>Peronosporomycetes</taxon>
        <taxon>Pythiales</taxon>
        <taxon>Pythiaceae</taxon>
        <taxon>Pythium</taxon>
    </lineage>
</organism>
<evidence type="ECO:0000256" key="1">
    <source>
        <dbReference type="SAM" id="MobiDB-lite"/>
    </source>
</evidence>
<name>A0A8K1FD02_PYTOL</name>
<reference evidence="2" key="1">
    <citation type="submission" date="2019-03" db="EMBL/GenBank/DDBJ databases">
        <title>Long read genome sequence of the mycoparasitic Pythium oligandrum ATCC 38472 isolated from sugarbeet rhizosphere.</title>
        <authorList>
            <person name="Gaulin E."/>
        </authorList>
    </citation>
    <scope>NUCLEOTIDE SEQUENCE</scope>
    <source>
        <strain evidence="2">ATCC 38472_TT</strain>
    </source>
</reference>
<comment type="caution">
    <text evidence="2">The sequence shown here is derived from an EMBL/GenBank/DDBJ whole genome shotgun (WGS) entry which is preliminary data.</text>
</comment>
<evidence type="ECO:0000313" key="2">
    <source>
        <dbReference type="EMBL" id="TMW56369.1"/>
    </source>
</evidence>
<feature type="compositionally biased region" description="Polar residues" evidence="1">
    <location>
        <begin position="243"/>
        <end position="254"/>
    </location>
</feature>
<gene>
    <name evidence="2" type="ORF">Poli38472_006379</name>
</gene>
<dbReference type="Proteomes" id="UP000794436">
    <property type="component" value="Unassembled WGS sequence"/>
</dbReference>
<sequence>MSADSISKDKFIAYVKAAMKVLEAEQDHFELELKSFNAVLEVLMSLSNAGESYALGDANEVCNACSLDESERLRASQQASEELISGHFNICGPRLHNLRRLYSDCHSAYQRKANEGIDIEMRAQLLEDEVLDDNISCNTREARVQKYRSMPKESTKRLRHIAETLGTLWVRMNAVLPREMLVPLRRPFRGLPADHQLVSQSHGKAADSPPSEYHPMKLEVVGPFFVQPSTAVIDLTDDGESGDSLTISENSGSPLSRLEGEPVREQRVIFLPEDSQVHRVGDILYTKECTEDDEPHFFQCHVKDVLLNNAFRVVYDDDKEDVVESKFLFTDDQMKADLEDQDMENLCQCVVM</sequence>
<keyword evidence="3" id="KW-1185">Reference proteome</keyword>